<dbReference type="Gene3D" id="3.40.605.10">
    <property type="entry name" value="Aldehyde Dehydrogenase, Chain A, domain 1"/>
    <property type="match status" value="1"/>
</dbReference>
<dbReference type="FunFam" id="3.40.605.10:FF:000007">
    <property type="entry name" value="NAD/NADP-dependent betaine aldehyde dehydrogenase"/>
    <property type="match status" value="1"/>
</dbReference>
<gene>
    <name evidence="6" type="ORF">E1181_20780</name>
</gene>
<dbReference type="InterPro" id="IPR016162">
    <property type="entry name" value="Ald_DH_N"/>
</dbReference>
<dbReference type="PROSITE" id="PS00070">
    <property type="entry name" value="ALDEHYDE_DEHYDR_CYS"/>
    <property type="match status" value="1"/>
</dbReference>
<dbReference type="EMBL" id="SMKS01000040">
    <property type="protein sequence ID" value="TDD03327.1"/>
    <property type="molecule type" value="Genomic_DNA"/>
</dbReference>
<dbReference type="OrthoDB" id="6882680at2"/>
<accession>A0A4R4VHU5</accession>
<evidence type="ECO:0000259" key="5">
    <source>
        <dbReference type="Pfam" id="PF00171"/>
    </source>
</evidence>
<dbReference type="InterPro" id="IPR029510">
    <property type="entry name" value="Ald_DH_CS_GLU"/>
</dbReference>
<reference evidence="6 7" key="1">
    <citation type="submission" date="2019-03" db="EMBL/GenBank/DDBJ databases">
        <title>Draft genome sequences of novel Actinobacteria.</title>
        <authorList>
            <person name="Sahin N."/>
            <person name="Ay H."/>
            <person name="Saygin H."/>
        </authorList>
    </citation>
    <scope>NUCLEOTIDE SEQUENCE [LARGE SCALE GENOMIC DNA]</scope>
    <source>
        <strain evidence="6 7">16K309</strain>
    </source>
</reference>
<feature type="domain" description="Aldehyde dehydrogenase" evidence="5">
    <location>
        <begin position="39"/>
        <end position="489"/>
    </location>
</feature>
<dbReference type="GO" id="GO:0016620">
    <property type="term" value="F:oxidoreductase activity, acting on the aldehyde or oxo group of donors, NAD or NADP as acceptor"/>
    <property type="evidence" value="ECO:0007669"/>
    <property type="project" value="InterPro"/>
</dbReference>
<dbReference type="RefSeq" id="WP_132677293.1">
    <property type="nucleotide sequence ID" value="NZ_SMKS01000040.1"/>
</dbReference>
<dbReference type="SUPFAM" id="SSF53720">
    <property type="entry name" value="ALDH-like"/>
    <property type="match status" value="1"/>
</dbReference>
<dbReference type="Proteomes" id="UP000295674">
    <property type="component" value="Unassembled WGS sequence"/>
</dbReference>
<dbReference type="InterPro" id="IPR016163">
    <property type="entry name" value="Ald_DH_C"/>
</dbReference>
<dbReference type="FunFam" id="3.40.309.10:FF:000012">
    <property type="entry name" value="Betaine aldehyde dehydrogenase"/>
    <property type="match status" value="1"/>
</dbReference>
<dbReference type="Gene3D" id="3.40.309.10">
    <property type="entry name" value="Aldehyde Dehydrogenase, Chain A, domain 2"/>
    <property type="match status" value="1"/>
</dbReference>
<dbReference type="InterPro" id="IPR016160">
    <property type="entry name" value="Ald_DH_CS_CYS"/>
</dbReference>
<dbReference type="PROSITE" id="PS00687">
    <property type="entry name" value="ALDEHYDE_DEHYDR_GLU"/>
    <property type="match status" value="1"/>
</dbReference>
<dbReference type="InterPro" id="IPR016161">
    <property type="entry name" value="Ald_DH/histidinol_DH"/>
</dbReference>
<keyword evidence="2 4" id="KW-0560">Oxidoreductase</keyword>
<dbReference type="InterPro" id="IPR015590">
    <property type="entry name" value="Aldehyde_DH_dom"/>
</dbReference>
<feature type="active site" evidence="3">
    <location>
        <position position="267"/>
    </location>
</feature>
<organism evidence="6 7">
    <name type="scientific">Saccharopolyspora terrae</name>
    <dbReference type="NCBI Taxonomy" id="2530384"/>
    <lineage>
        <taxon>Bacteria</taxon>
        <taxon>Bacillati</taxon>
        <taxon>Actinomycetota</taxon>
        <taxon>Actinomycetes</taxon>
        <taxon>Pseudonocardiales</taxon>
        <taxon>Pseudonocardiaceae</taxon>
        <taxon>Saccharopolyspora</taxon>
    </lineage>
</organism>
<dbReference type="Pfam" id="PF00171">
    <property type="entry name" value="Aldedh"/>
    <property type="match status" value="1"/>
</dbReference>
<evidence type="ECO:0000313" key="6">
    <source>
        <dbReference type="EMBL" id="TDD03327.1"/>
    </source>
</evidence>
<evidence type="ECO:0000256" key="4">
    <source>
        <dbReference type="RuleBase" id="RU003345"/>
    </source>
</evidence>
<evidence type="ECO:0000256" key="2">
    <source>
        <dbReference type="ARBA" id="ARBA00023002"/>
    </source>
</evidence>
<sequence>MTLAEQVRDRTTEATAQWLAAPPPGQVIGGTERTGAGAEIIDVDPGRGETIAVLPAASEDDVDEAVRSARAAFDDGRWSEADAEHREQVMHHMADLLERDLELVTELEALDTGKPRAEADEDIREAISVLRYFAGWATKHEGTVIPAPRDLFAYTTNEPLGVCAAVTPWNYPLPILTYKLAPALATGNAVVAKPSELASLSTLHLARLAVEAGLPAGVFNVVTGAATTGAALAAHPGIDKIAFTGSTVTGRKVMEAATSNLTKVSLELGGKSANVVFADADLETAADTALVAIFTNAGQVCVAGSRLLVQESIHDEFVAKLVERTKKLVVGHALDEGTEVGPIISAAHKANILDFLTEASADGAKFATGGNAIDRSGFFVEPTVVTGLRPDSAMAQQEIFGPVLTVLPFRDDDHAVEIANGTAYGLAAGVWTSDTGRAHRLSRRLRAGTVWINTYGLFHPTLPFGGTKGSGFGRELGASAVGQYTEAKTTVLDTTVSRSTTDQEKR</sequence>
<name>A0A4R4VHU5_9PSEU</name>
<evidence type="ECO:0000313" key="7">
    <source>
        <dbReference type="Proteomes" id="UP000295674"/>
    </source>
</evidence>
<comment type="similarity">
    <text evidence="1 4">Belongs to the aldehyde dehydrogenase family.</text>
</comment>
<proteinExistence type="inferred from homology"/>
<evidence type="ECO:0000256" key="3">
    <source>
        <dbReference type="PROSITE-ProRule" id="PRU10007"/>
    </source>
</evidence>
<comment type="caution">
    <text evidence="6">The sequence shown here is derived from an EMBL/GenBank/DDBJ whole genome shotgun (WGS) entry which is preliminary data.</text>
</comment>
<dbReference type="PANTHER" id="PTHR11699">
    <property type="entry name" value="ALDEHYDE DEHYDROGENASE-RELATED"/>
    <property type="match status" value="1"/>
</dbReference>
<protein>
    <submittedName>
        <fullName evidence="6">Aldehyde dehydrogenase family protein</fullName>
    </submittedName>
</protein>
<evidence type="ECO:0000256" key="1">
    <source>
        <dbReference type="ARBA" id="ARBA00009986"/>
    </source>
</evidence>
<dbReference type="AlphaFoldDB" id="A0A4R4VHU5"/>
<keyword evidence="7" id="KW-1185">Reference proteome</keyword>